<sequence>MGNPKKKKGNLEWVRGAMVQSEEMSLQTAVEDGQGFCCSDCSGKMDRVF</sequence>
<protein>
    <submittedName>
        <fullName evidence="1">Uncharacterized protein</fullName>
    </submittedName>
</protein>
<proteinExistence type="predicted"/>
<name>A0A0E9VGV3_ANGAN</name>
<reference evidence="1" key="2">
    <citation type="journal article" date="2015" name="Fish Shellfish Immunol.">
        <title>Early steps in the European eel (Anguilla anguilla)-Vibrio vulnificus interaction in the gills: Role of the RtxA13 toxin.</title>
        <authorList>
            <person name="Callol A."/>
            <person name="Pajuelo D."/>
            <person name="Ebbesson L."/>
            <person name="Teles M."/>
            <person name="MacKenzie S."/>
            <person name="Amaro C."/>
        </authorList>
    </citation>
    <scope>NUCLEOTIDE SEQUENCE</scope>
</reference>
<dbReference type="EMBL" id="GBXM01031351">
    <property type="protein sequence ID" value="JAH77226.1"/>
    <property type="molecule type" value="Transcribed_RNA"/>
</dbReference>
<reference evidence="1" key="1">
    <citation type="submission" date="2014-11" db="EMBL/GenBank/DDBJ databases">
        <authorList>
            <person name="Amaro Gonzalez C."/>
        </authorList>
    </citation>
    <scope>NUCLEOTIDE SEQUENCE</scope>
</reference>
<accession>A0A0E9VGV3</accession>
<organism evidence="1">
    <name type="scientific">Anguilla anguilla</name>
    <name type="common">European freshwater eel</name>
    <name type="synonym">Muraena anguilla</name>
    <dbReference type="NCBI Taxonomy" id="7936"/>
    <lineage>
        <taxon>Eukaryota</taxon>
        <taxon>Metazoa</taxon>
        <taxon>Chordata</taxon>
        <taxon>Craniata</taxon>
        <taxon>Vertebrata</taxon>
        <taxon>Euteleostomi</taxon>
        <taxon>Actinopterygii</taxon>
        <taxon>Neopterygii</taxon>
        <taxon>Teleostei</taxon>
        <taxon>Anguilliformes</taxon>
        <taxon>Anguillidae</taxon>
        <taxon>Anguilla</taxon>
    </lineage>
</organism>
<evidence type="ECO:0000313" key="1">
    <source>
        <dbReference type="EMBL" id="JAH77226.1"/>
    </source>
</evidence>
<dbReference type="AlphaFoldDB" id="A0A0E9VGV3"/>